<dbReference type="PANTHER" id="PTHR24351">
    <property type="entry name" value="RIBOSOMAL PROTEIN S6 KINASE"/>
    <property type="match status" value="1"/>
</dbReference>
<feature type="domain" description="Protein kinase" evidence="9">
    <location>
        <begin position="459"/>
        <end position="716"/>
    </location>
</feature>
<dbReference type="PROSITE" id="PS50011">
    <property type="entry name" value="PROTEIN_KINASE_DOM"/>
    <property type="match status" value="1"/>
</dbReference>
<feature type="region of interest" description="Disordered" evidence="8">
    <location>
        <begin position="892"/>
        <end position="930"/>
    </location>
</feature>
<accession>A0A086JC69</accession>
<evidence type="ECO:0000256" key="3">
    <source>
        <dbReference type="ARBA" id="ARBA00022679"/>
    </source>
</evidence>
<keyword evidence="2" id="KW-0597">Phosphoprotein</keyword>
<keyword evidence="5 11" id="KW-0418">Kinase</keyword>
<dbReference type="EC" id="2.7.11.13" evidence="11"/>
<dbReference type="InterPro" id="IPR000719">
    <property type="entry name" value="Prot_kinase_dom"/>
</dbReference>
<dbReference type="GO" id="GO:0004697">
    <property type="term" value="F:diacylglycerol-dependent serine/threonine kinase activity"/>
    <property type="evidence" value="ECO:0007669"/>
    <property type="project" value="UniProtKB-EC"/>
</dbReference>
<evidence type="ECO:0000256" key="5">
    <source>
        <dbReference type="ARBA" id="ARBA00022777"/>
    </source>
</evidence>
<feature type="compositionally biased region" description="Low complexity" evidence="8">
    <location>
        <begin position="801"/>
        <end position="812"/>
    </location>
</feature>
<dbReference type="Gene3D" id="3.30.200.20">
    <property type="entry name" value="Phosphorylase Kinase, domain 1"/>
    <property type="match status" value="1"/>
</dbReference>
<evidence type="ECO:0000313" key="12">
    <source>
        <dbReference type="Proteomes" id="UP000028828"/>
    </source>
</evidence>
<feature type="region of interest" description="Disordered" evidence="8">
    <location>
        <begin position="122"/>
        <end position="141"/>
    </location>
</feature>
<dbReference type="VEuPathDB" id="ToxoDB:TGP89_267540"/>
<dbReference type="SMART" id="SM00133">
    <property type="entry name" value="S_TK_X"/>
    <property type="match status" value="1"/>
</dbReference>
<evidence type="ECO:0000259" key="10">
    <source>
        <dbReference type="PROSITE" id="PS51285"/>
    </source>
</evidence>
<protein>
    <submittedName>
        <fullName evidence="11">AGC kinase</fullName>
        <ecNumber evidence="11">2.7.11.13</ecNumber>
    </submittedName>
</protein>
<dbReference type="Pfam" id="PF00069">
    <property type="entry name" value="Pkinase"/>
    <property type="match status" value="1"/>
</dbReference>
<dbReference type="InterPro" id="IPR017441">
    <property type="entry name" value="Protein_kinase_ATP_BS"/>
</dbReference>
<evidence type="ECO:0000256" key="2">
    <source>
        <dbReference type="ARBA" id="ARBA00022553"/>
    </source>
</evidence>
<feature type="compositionally biased region" description="Basic and acidic residues" evidence="8">
    <location>
        <begin position="366"/>
        <end position="380"/>
    </location>
</feature>
<keyword evidence="4 7" id="KW-0547">Nucleotide-binding</keyword>
<feature type="binding site" evidence="7">
    <location>
        <position position="488"/>
    </location>
    <ligand>
        <name>ATP</name>
        <dbReference type="ChEBI" id="CHEBI:30616"/>
    </ligand>
</feature>
<evidence type="ECO:0000256" key="1">
    <source>
        <dbReference type="ARBA" id="ARBA00022527"/>
    </source>
</evidence>
<feature type="region of interest" description="Disordered" evidence="8">
    <location>
        <begin position="770"/>
        <end position="872"/>
    </location>
</feature>
<feature type="compositionally biased region" description="Low complexity" evidence="8">
    <location>
        <begin position="819"/>
        <end position="840"/>
    </location>
</feature>
<dbReference type="Pfam" id="PF00433">
    <property type="entry name" value="Pkinase_C"/>
    <property type="match status" value="1"/>
</dbReference>
<dbReference type="FunFam" id="3.30.200.20:FF:000537">
    <property type="entry name" value="Non-specific serine/threonine protein kinase"/>
    <property type="match status" value="1"/>
</dbReference>
<dbReference type="SUPFAM" id="SSF56112">
    <property type="entry name" value="Protein kinase-like (PK-like)"/>
    <property type="match status" value="1"/>
</dbReference>
<dbReference type="GO" id="GO:0005524">
    <property type="term" value="F:ATP binding"/>
    <property type="evidence" value="ECO:0007669"/>
    <property type="project" value="UniProtKB-UniRule"/>
</dbReference>
<dbReference type="OrthoDB" id="330034at2759"/>
<keyword evidence="6 7" id="KW-0067">ATP-binding</keyword>
<evidence type="ECO:0000313" key="11">
    <source>
        <dbReference type="EMBL" id="KFG29737.1"/>
    </source>
</evidence>
<feature type="domain" description="AGC-kinase C-terminal" evidence="10">
    <location>
        <begin position="717"/>
        <end position="779"/>
    </location>
</feature>
<evidence type="ECO:0000256" key="8">
    <source>
        <dbReference type="SAM" id="MobiDB-lite"/>
    </source>
</evidence>
<dbReference type="EMBL" id="AEYI02002131">
    <property type="protein sequence ID" value="KFG29737.1"/>
    <property type="molecule type" value="Genomic_DNA"/>
</dbReference>
<dbReference type="Proteomes" id="UP000028828">
    <property type="component" value="Unassembled WGS sequence"/>
</dbReference>
<dbReference type="PROSITE" id="PS00107">
    <property type="entry name" value="PROTEIN_KINASE_ATP"/>
    <property type="match status" value="1"/>
</dbReference>
<organism evidence="11 12">
    <name type="scientific">Toxoplasma gondii p89</name>
    <dbReference type="NCBI Taxonomy" id="943119"/>
    <lineage>
        <taxon>Eukaryota</taxon>
        <taxon>Sar</taxon>
        <taxon>Alveolata</taxon>
        <taxon>Apicomplexa</taxon>
        <taxon>Conoidasida</taxon>
        <taxon>Coccidia</taxon>
        <taxon>Eucoccidiorida</taxon>
        <taxon>Eimeriorina</taxon>
        <taxon>Sarcocystidae</taxon>
        <taxon>Toxoplasma</taxon>
    </lineage>
</organism>
<dbReference type="InterPro" id="IPR045270">
    <property type="entry name" value="STKc_AGC"/>
</dbReference>
<keyword evidence="3 11" id="KW-0808">Transferase</keyword>
<evidence type="ECO:0000259" key="9">
    <source>
        <dbReference type="PROSITE" id="PS50011"/>
    </source>
</evidence>
<proteinExistence type="predicted"/>
<keyword evidence="1" id="KW-0723">Serine/threonine-protein kinase</keyword>
<dbReference type="PROSITE" id="PS00108">
    <property type="entry name" value="PROTEIN_KINASE_ST"/>
    <property type="match status" value="1"/>
</dbReference>
<evidence type="ECO:0000256" key="4">
    <source>
        <dbReference type="ARBA" id="ARBA00022741"/>
    </source>
</evidence>
<evidence type="ECO:0000256" key="7">
    <source>
        <dbReference type="PROSITE-ProRule" id="PRU10141"/>
    </source>
</evidence>
<feature type="region of interest" description="Disordered" evidence="8">
    <location>
        <begin position="164"/>
        <end position="208"/>
    </location>
</feature>
<evidence type="ECO:0000256" key="6">
    <source>
        <dbReference type="ARBA" id="ARBA00022840"/>
    </source>
</evidence>
<sequence length="951" mass="103563">MLPRGGRGVSSRWEQAGTPRGDSAVFCRARADEYPPDTFYDAQCGYAEAPGYRVNPCCREMYASPRDTSENSLFSVAPVELNNQAREDLASEQALLLQMIRSQGNETYSVPDSHSPYLPLRTSGPAGVPDQRIACGGSREEPPFGSLGAPVSCKDFHFPSSARATNNSSGLPLSPASGALRSPPRLDAASSRGSVPARPPAAGTSRSLLGVERGCAGLVSDAERVEFYFPGRDSEELEKSEAFVSFEETDCERLGLGAPPPREHCGDTRRGGFSPREKREAGEEGSDEASWARTSPSEKWTDSPSMPRRPGGTHAQEAGDRPRGEAPAHPNVSWTRGPESEMHRGVATPETVEPWRRGAPTLRGPLGDHQKAREKRDCRGRPGGSEARPARSGVSWATQGKTERPAFDDEEGPSAESGTGNEQDGEAREDGDLVYLQNMASVATRMALPRNKRLSPEDFQLLRVIGKGSYGKVMLVQFHQDGGVYAMKMLRKEAVVRRNQVEHTRTERDVLAWVSHPFIVQMHYAFQTRKKLYFVLEYCPGGELFFHLSRAGRFKEYAACFYAAEVLLALEHLHKYNVVYRDLKPENVLLDEHGHVRLTDFGLSKEGVEDNCSARSLCGTPEYLAPEILSQQGHGKAVDWWSLGALIYEMLTGLPPFYTGDRERLFENIRSSELQYPSYMSRAAVHLLRGLFQRDPNRRLGGGPGDAEEIKRHPFFGRIDWEALQAKRMRPPFRPRLQSPTDVQYFDNEFVKLPVINSEVQESPIGVAAGEPEATPRAFWPSGAGADPGAEACVQPPDVRAASPSPASSLTPAAPPSLPGAAASEPGAGAANDEACAASGDPRRVPERGTFPAGAGVGCERPQGSPEVSAMWPSGELQKPFAANGARVEEAKTEPLRPGDQYPPGAYGQGVHPNMLAPPPDDESDDSMFEGFTYDERDTSALGEAAAAMSW</sequence>
<feature type="compositionally biased region" description="Basic and acidic residues" evidence="8">
    <location>
        <begin position="317"/>
        <end position="326"/>
    </location>
</feature>
<dbReference type="InterPro" id="IPR008271">
    <property type="entry name" value="Ser/Thr_kinase_AS"/>
</dbReference>
<dbReference type="InterPro" id="IPR011009">
    <property type="entry name" value="Kinase-like_dom_sf"/>
</dbReference>
<gene>
    <name evidence="11" type="ORF">TGP89_267540</name>
</gene>
<dbReference type="FunFam" id="1.10.510.10:FF:000008">
    <property type="entry name" value="Non-specific serine/threonine protein kinase"/>
    <property type="match status" value="1"/>
</dbReference>
<dbReference type="PROSITE" id="PS51285">
    <property type="entry name" value="AGC_KINASE_CTER"/>
    <property type="match status" value="1"/>
</dbReference>
<dbReference type="InterPro" id="IPR000961">
    <property type="entry name" value="AGC-kinase_C"/>
</dbReference>
<feature type="compositionally biased region" description="Basic and acidic residues" evidence="8">
    <location>
        <begin position="261"/>
        <end position="282"/>
    </location>
</feature>
<dbReference type="AlphaFoldDB" id="A0A086JC69"/>
<feature type="compositionally biased region" description="Polar residues" evidence="8">
    <location>
        <begin position="292"/>
        <end position="304"/>
    </location>
</feature>
<dbReference type="CDD" id="cd05123">
    <property type="entry name" value="STKc_AGC"/>
    <property type="match status" value="1"/>
</dbReference>
<feature type="region of interest" description="Disordered" evidence="8">
    <location>
        <begin position="253"/>
        <end position="428"/>
    </location>
</feature>
<name>A0A086JC69_TOXGO</name>
<dbReference type="InterPro" id="IPR017892">
    <property type="entry name" value="Pkinase_C"/>
</dbReference>
<dbReference type="SMART" id="SM00220">
    <property type="entry name" value="S_TKc"/>
    <property type="match status" value="1"/>
</dbReference>
<reference evidence="11 12" key="1">
    <citation type="submission" date="2014-03" db="EMBL/GenBank/DDBJ databases">
        <authorList>
            <person name="Sibley D."/>
            <person name="Venepally P."/>
            <person name="Karamycheva S."/>
            <person name="Hadjithomas M."/>
            <person name="Khan A."/>
            <person name="Brunk B."/>
            <person name="Roos D."/>
            <person name="Caler E."/>
            <person name="Lorenzi H."/>
        </authorList>
    </citation>
    <scope>NUCLEOTIDE SEQUENCE [LARGE SCALE GENOMIC DNA]</scope>
    <source>
        <strain evidence="12">p89</strain>
    </source>
</reference>
<dbReference type="Gene3D" id="1.10.510.10">
    <property type="entry name" value="Transferase(Phosphotransferase) domain 1"/>
    <property type="match status" value="1"/>
</dbReference>
<comment type="caution">
    <text evidence="11">The sequence shown here is derived from an EMBL/GenBank/DDBJ whole genome shotgun (WGS) entry which is preliminary data.</text>
</comment>